<sequence>MRLKQAPLLALAVGLLSVSSIAHASFDECVANLQKRATEEGISEETATQVLSKVEQIDRVLELDRKQPEFTASFHDYFTKRVTEQRVERGRELLEEHEQLLQDITAETGVPGHYLIAFWGLETNFGSYTGNMSVPSSLTTLACDQRRSDYFTRELMNALRILDRGDISPEQMEGSWAGAMGQMQFMPSVYLKHAVDADGSGKADLWRSIPDALTSAGHFLESMGWNRNERWGREVLLPEGFDYSQAQGRSDERPLSEWRDMGLRNAFGGELPVADMEASLLLPAGHQGPAFLVYDNFRVIMGWNRSEFYALAVGQLANRIAGGGPLQQPPPDHPPLSLDQVEALQAALNERGHDAGPVDGILGSGTRNALRAFQEQAGLRADGYPDPELLERLGVTD</sequence>
<keyword evidence="1" id="KW-0175">Coiled coil</keyword>
<evidence type="ECO:0000313" key="6">
    <source>
        <dbReference type="Proteomes" id="UP000295830"/>
    </source>
</evidence>
<dbReference type="InterPro" id="IPR002477">
    <property type="entry name" value="Peptidoglycan-bd-like"/>
</dbReference>
<dbReference type="SUPFAM" id="SSF53955">
    <property type="entry name" value="Lysozyme-like"/>
    <property type="match status" value="1"/>
</dbReference>
<dbReference type="SUPFAM" id="SSF47090">
    <property type="entry name" value="PGBD-like"/>
    <property type="match status" value="1"/>
</dbReference>
<dbReference type="PANTHER" id="PTHR30163">
    <property type="entry name" value="MEMBRANE-BOUND LYTIC MUREIN TRANSGLYCOSYLASE B"/>
    <property type="match status" value="1"/>
</dbReference>
<comment type="caution">
    <text evidence="5">The sequence shown here is derived from an EMBL/GenBank/DDBJ whole genome shotgun (WGS) entry which is preliminary data.</text>
</comment>
<dbReference type="FunFam" id="1.10.8.350:FF:000001">
    <property type="entry name" value="Lytic murein transglycosylase B"/>
    <property type="match status" value="1"/>
</dbReference>
<dbReference type="Pfam" id="PF13406">
    <property type="entry name" value="SLT_2"/>
    <property type="match status" value="1"/>
</dbReference>
<dbReference type="PANTHER" id="PTHR30163:SF8">
    <property type="entry name" value="LYTIC MUREIN TRANSGLYCOSYLASE"/>
    <property type="match status" value="1"/>
</dbReference>
<dbReference type="Proteomes" id="UP000295830">
    <property type="component" value="Unassembled WGS sequence"/>
</dbReference>
<dbReference type="NCBIfam" id="TIGR02283">
    <property type="entry name" value="MltB_2"/>
    <property type="match status" value="1"/>
</dbReference>
<protein>
    <submittedName>
        <fullName evidence="5">Membrane-bound lytic murein transglycosylase B</fullName>
    </submittedName>
</protein>
<dbReference type="Gene3D" id="1.10.8.350">
    <property type="entry name" value="Bacterial muramidase"/>
    <property type="match status" value="1"/>
</dbReference>
<dbReference type="InterPro" id="IPR036366">
    <property type="entry name" value="PGBDSf"/>
</dbReference>
<dbReference type="Gene3D" id="1.10.101.10">
    <property type="entry name" value="PGBD-like superfamily/PGBD"/>
    <property type="match status" value="1"/>
</dbReference>
<dbReference type="AlphaFoldDB" id="A0A4R7K123"/>
<feature type="domain" description="Transglycosylase SLT" evidence="4">
    <location>
        <begin position="25"/>
        <end position="318"/>
    </location>
</feature>
<dbReference type="RefSeq" id="WP_133734473.1">
    <property type="nucleotide sequence ID" value="NZ_SOAX01000001.1"/>
</dbReference>
<dbReference type="InterPro" id="IPR023346">
    <property type="entry name" value="Lysozyme-like_dom_sf"/>
</dbReference>
<dbReference type="Gene3D" id="1.10.530.10">
    <property type="match status" value="1"/>
</dbReference>
<feature type="chain" id="PRO_5020704561" evidence="2">
    <location>
        <begin position="25"/>
        <end position="397"/>
    </location>
</feature>
<keyword evidence="2" id="KW-0732">Signal</keyword>
<dbReference type="InterPro" id="IPR031304">
    <property type="entry name" value="SLT_2"/>
</dbReference>
<keyword evidence="6" id="KW-1185">Reference proteome</keyword>
<dbReference type="GO" id="GO:0008933">
    <property type="term" value="F:peptidoglycan lytic transglycosylase activity"/>
    <property type="evidence" value="ECO:0007669"/>
    <property type="project" value="TreeGrafter"/>
</dbReference>
<feature type="domain" description="Peptidoglycan binding-like" evidence="3">
    <location>
        <begin position="339"/>
        <end position="393"/>
    </location>
</feature>
<dbReference type="CDD" id="cd13399">
    <property type="entry name" value="Slt35-like"/>
    <property type="match status" value="1"/>
</dbReference>
<dbReference type="GO" id="GO:0009253">
    <property type="term" value="P:peptidoglycan catabolic process"/>
    <property type="evidence" value="ECO:0007669"/>
    <property type="project" value="TreeGrafter"/>
</dbReference>
<dbReference type="Pfam" id="PF01471">
    <property type="entry name" value="PG_binding_1"/>
    <property type="match status" value="1"/>
</dbReference>
<evidence type="ECO:0000256" key="1">
    <source>
        <dbReference type="SAM" id="Coils"/>
    </source>
</evidence>
<gene>
    <name evidence="5" type="ORF">DES49_0143</name>
</gene>
<feature type="coiled-coil region" evidence="1">
    <location>
        <begin position="80"/>
        <end position="107"/>
    </location>
</feature>
<dbReference type="InterPro" id="IPR036365">
    <property type="entry name" value="PGBD-like_sf"/>
</dbReference>
<reference evidence="5 6" key="1">
    <citation type="submission" date="2019-03" db="EMBL/GenBank/DDBJ databases">
        <title>Genomic Encyclopedia of Type Strains, Phase IV (KMG-IV): sequencing the most valuable type-strain genomes for metagenomic binning, comparative biology and taxonomic classification.</title>
        <authorList>
            <person name="Goeker M."/>
        </authorList>
    </citation>
    <scope>NUCLEOTIDE SEQUENCE [LARGE SCALE GENOMIC DNA]</scope>
    <source>
        <strain evidence="5 6">DSM 15505</strain>
    </source>
</reference>
<accession>A0A4R7K123</accession>
<proteinExistence type="predicted"/>
<feature type="signal peptide" evidence="2">
    <location>
        <begin position="1"/>
        <end position="24"/>
    </location>
</feature>
<evidence type="ECO:0000313" key="5">
    <source>
        <dbReference type="EMBL" id="TDT44044.1"/>
    </source>
</evidence>
<evidence type="ECO:0000259" key="4">
    <source>
        <dbReference type="Pfam" id="PF13406"/>
    </source>
</evidence>
<dbReference type="OrthoDB" id="9772911at2"/>
<evidence type="ECO:0000256" key="2">
    <source>
        <dbReference type="SAM" id="SignalP"/>
    </source>
</evidence>
<dbReference type="EMBL" id="SOAX01000001">
    <property type="protein sequence ID" value="TDT44044.1"/>
    <property type="molecule type" value="Genomic_DNA"/>
</dbReference>
<dbReference type="InterPro" id="IPR011970">
    <property type="entry name" value="MltB_2"/>
</dbReference>
<name>A0A4R7K123_9GAMM</name>
<dbReference type="InterPro" id="IPR043426">
    <property type="entry name" value="MltB-like"/>
</dbReference>
<organism evidence="5 6">
    <name type="scientific">Halospina denitrificans</name>
    <dbReference type="NCBI Taxonomy" id="332522"/>
    <lineage>
        <taxon>Bacteria</taxon>
        <taxon>Pseudomonadati</taxon>
        <taxon>Pseudomonadota</taxon>
        <taxon>Gammaproteobacteria</taxon>
        <taxon>Halospina</taxon>
    </lineage>
</organism>
<evidence type="ECO:0000259" key="3">
    <source>
        <dbReference type="Pfam" id="PF01471"/>
    </source>
</evidence>